<dbReference type="EMBL" id="CAJNRG010011869">
    <property type="protein sequence ID" value="CAF2135608.1"/>
    <property type="molecule type" value="Genomic_DNA"/>
</dbReference>
<dbReference type="AlphaFoldDB" id="A0A819RNL0"/>
<proteinExistence type="inferred from homology"/>
<dbReference type="InterPro" id="IPR000387">
    <property type="entry name" value="Tyr_Pase_dom"/>
</dbReference>
<dbReference type="EMBL" id="CAJNRF010010527">
    <property type="protein sequence ID" value="CAF2121634.1"/>
    <property type="molecule type" value="Genomic_DNA"/>
</dbReference>
<evidence type="ECO:0000313" key="10">
    <source>
        <dbReference type="EMBL" id="CAF3983041.1"/>
    </source>
</evidence>
<evidence type="ECO:0000259" key="6">
    <source>
        <dbReference type="PROSITE" id="PS50054"/>
    </source>
</evidence>
<dbReference type="PROSITE" id="PS00383">
    <property type="entry name" value="TYR_PHOSPHATASE_1"/>
    <property type="match status" value="1"/>
</dbReference>
<dbReference type="Proteomes" id="UP000663887">
    <property type="component" value="Unassembled WGS sequence"/>
</dbReference>
<evidence type="ECO:0000256" key="4">
    <source>
        <dbReference type="ARBA" id="ARBA00022912"/>
    </source>
</evidence>
<dbReference type="EMBL" id="CAJOBG010003144">
    <property type="protein sequence ID" value="CAF4047860.1"/>
    <property type="molecule type" value="Genomic_DNA"/>
</dbReference>
<evidence type="ECO:0000256" key="1">
    <source>
        <dbReference type="ARBA" id="ARBA00008601"/>
    </source>
</evidence>
<dbReference type="Proteomes" id="UP000663866">
    <property type="component" value="Unassembled WGS sequence"/>
</dbReference>
<name>A0A819RNL0_9BILA</name>
<dbReference type="PROSITE" id="PS50056">
    <property type="entry name" value="TYR_PHOSPHATASE_2"/>
    <property type="match status" value="1"/>
</dbReference>
<dbReference type="SUPFAM" id="SSF52799">
    <property type="entry name" value="(Phosphotyrosine protein) phosphatases II"/>
    <property type="match status" value="1"/>
</dbReference>
<dbReference type="Proteomes" id="UP000663842">
    <property type="component" value="Unassembled WGS sequence"/>
</dbReference>
<keyword evidence="3" id="KW-0378">Hydrolase</keyword>
<protein>
    <recommendedName>
        <fullName evidence="2">protein-tyrosine-phosphatase</fullName>
        <ecNumber evidence="2">3.1.3.48</ecNumber>
    </recommendedName>
</protein>
<dbReference type="GO" id="GO:0005737">
    <property type="term" value="C:cytoplasm"/>
    <property type="evidence" value="ECO:0007669"/>
    <property type="project" value="TreeGrafter"/>
</dbReference>
<evidence type="ECO:0000256" key="5">
    <source>
        <dbReference type="SAM" id="MobiDB-lite"/>
    </source>
</evidence>
<comment type="caution">
    <text evidence="11">The sequence shown here is derived from an EMBL/GenBank/DDBJ whole genome shotgun (WGS) entry which is preliminary data.</text>
</comment>
<dbReference type="Proteomes" id="UP000663856">
    <property type="component" value="Unassembled WGS sequence"/>
</dbReference>
<evidence type="ECO:0000256" key="2">
    <source>
        <dbReference type="ARBA" id="ARBA00013064"/>
    </source>
</evidence>
<feature type="domain" description="Tyrosine-protein phosphatase" evidence="6">
    <location>
        <begin position="64"/>
        <end position="207"/>
    </location>
</feature>
<evidence type="ECO:0000313" key="9">
    <source>
        <dbReference type="EMBL" id="CAF2135608.1"/>
    </source>
</evidence>
<keyword evidence="4" id="KW-0904">Protein phosphatase</keyword>
<dbReference type="InterPro" id="IPR000340">
    <property type="entry name" value="Dual-sp_phosphatase_cat-dom"/>
</dbReference>
<reference evidence="11" key="1">
    <citation type="submission" date="2021-02" db="EMBL/GenBank/DDBJ databases">
        <authorList>
            <person name="Nowell W R."/>
        </authorList>
    </citation>
    <scope>NUCLEOTIDE SEQUENCE</scope>
</reference>
<dbReference type="Gene3D" id="3.90.190.10">
    <property type="entry name" value="Protein tyrosine phosphatase superfamily"/>
    <property type="match status" value="1"/>
</dbReference>
<feature type="region of interest" description="Disordered" evidence="5">
    <location>
        <begin position="212"/>
        <end position="240"/>
    </location>
</feature>
<feature type="compositionally biased region" description="Basic and acidic residues" evidence="5">
    <location>
        <begin position="212"/>
        <end position="221"/>
    </location>
</feature>
<dbReference type="GO" id="GO:0043409">
    <property type="term" value="P:negative regulation of MAPK cascade"/>
    <property type="evidence" value="ECO:0007669"/>
    <property type="project" value="TreeGrafter"/>
</dbReference>
<dbReference type="PANTHER" id="PTHR10159">
    <property type="entry name" value="DUAL SPECIFICITY PROTEIN PHOSPHATASE"/>
    <property type="match status" value="1"/>
</dbReference>
<comment type="similarity">
    <text evidence="1">Belongs to the protein-tyrosine phosphatase family. Non-receptor class dual specificity subfamily.</text>
</comment>
<dbReference type="EMBL" id="CAJOBF010001782">
    <property type="protein sequence ID" value="CAF3983041.1"/>
    <property type="molecule type" value="Genomic_DNA"/>
</dbReference>
<evidence type="ECO:0000259" key="7">
    <source>
        <dbReference type="PROSITE" id="PS50056"/>
    </source>
</evidence>
<sequence length="240" mass="28111">MTDTSSGYQQVPSVGLSSSVCVMEDYLRRSFKATDDELNYLKRVIDLRSKRRQPLTSKQTDYSYPSVVIDDFLYHGNLGHASNIGLLNQLGIRHIVNVCDCRLDKTIVEKYNVLWINLYDELQADIKKYFDATNEFLYNCKRKNEKVLVHCQMGISRSSTIVLAYLMKYHHDSLYKAYDYLLERRRMATPNMSFFLQLIRYEKELRAIKEIDETKNNDDKQNPIQNIDPAIENSHGQMQL</sequence>
<dbReference type="InterPro" id="IPR020422">
    <property type="entry name" value="TYR_PHOSPHATASE_DUAL_dom"/>
</dbReference>
<evidence type="ECO:0000313" key="8">
    <source>
        <dbReference type="EMBL" id="CAF2121634.1"/>
    </source>
</evidence>
<dbReference type="PROSITE" id="PS50054">
    <property type="entry name" value="TYR_PHOSPHATASE_DUAL"/>
    <property type="match status" value="1"/>
</dbReference>
<dbReference type="EC" id="3.1.3.48" evidence="2"/>
<dbReference type="GO" id="GO:0004725">
    <property type="term" value="F:protein tyrosine phosphatase activity"/>
    <property type="evidence" value="ECO:0007669"/>
    <property type="project" value="UniProtKB-EC"/>
</dbReference>
<dbReference type="InterPro" id="IPR016130">
    <property type="entry name" value="Tyr_Pase_AS"/>
</dbReference>
<feature type="domain" description="Tyrosine specific protein phosphatases" evidence="7">
    <location>
        <begin position="127"/>
        <end position="185"/>
    </location>
</feature>
<gene>
    <name evidence="11" type="ORF">OVN521_LOCUS17801</name>
    <name evidence="10" type="ORF">UXM345_LOCUS15160</name>
    <name evidence="8" type="ORF">WKI299_LOCUS24519</name>
    <name evidence="9" type="ORF">XDN619_LOCUS25777</name>
</gene>
<dbReference type="CDD" id="cd14498">
    <property type="entry name" value="DSP"/>
    <property type="match status" value="1"/>
</dbReference>
<evidence type="ECO:0000313" key="12">
    <source>
        <dbReference type="Proteomes" id="UP000663866"/>
    </source>
</evidence>
<keyword evidence="12" id="KW-1185">Reference proteome</keyword>
<organism evidence="11 12">
    <name type="scientific">Rotaria magnacalcarata</name>
    <dbReference type="NCBI Taxonomy" id="392030"/>
    <lineage>
        <taxon>Eukaryota</taxon>
        <taxon>Metazoa</taxon>
        <taxon>Spiralia</taxon>
        <taxon>Gnathifera</taxon>
        <taxon>Rotifera</taxon>
        <taxon>Eurotatoria</taxon>
        <taxon>Bdelloidea</taxon>
        <taxon>Philodinida</taxon>
        <taxon>Philodinidae</taxon>
        <taxon>Rotaria</taxon>
    </lineage>
</organism>
<dbReference type="InterPro" id="IPR029021">
    <property type="entry name" value="Prot-tyrosine_phosphatase-like"/>
</dbReference>
<dbReference type="SMART" id="SM00195">
    <property type="entry name" value="DSPc"/>
    <property type="match status" value="1"/>
</dbReference>
<evidence type="ECO:0000256" key="3">
    <source>
        <dbReference type="ARBA" id="ARBA00022801"/>
    </source>
</evidence>
<dbReference type="PANTHER" id="PTHR10159:SF519">
    <property type="entry name" value="DUAL SPECIFICITY PROTEIN PHOSPHATASE MPK3"/>
    <property type="match status" value="1"/>
</dbReference>
<accession>A0A819RNL0</accession>
<evidence type="ECO:0000313" key="11">
    <source>
        <dbReference type="EMBL" id="CAF4047860.1"/>
    </source>
</evidence>
<dbReference type="Pfam" id="PF00782">
    <property type="entry name" value="DSPc"/>
    <property type="match status" value="1"/>
</dbReference>